<protein>
    <submittedName>
        <fullName evidence="1">Uncharacterized protein</fullName>
    </submittedName>
</protein>
<evidence type="ECO:0000313" key="1">
    <source>
        <dbReference type="EMBL" id="KAI0026639.1"/>
    </source>
</evidence>
<accession>A0ACB8Q4Q0</accession>
<dbReference type="Proteomes" id="UP000814128">
    <property type="component" value="Unassembled WGS sequence"/>
</dbReference>
<dbReference type="EMBL" id="MU274327">
    <property type="protein sequence ID" value="KAI0026639.1"/>
    <property type="molecule type" value="Genomic_DNA"/>
</dbReference>
<feature type="non-terminal residue" evidence="1">
    <location>
        <position position="207"/>
    </location>
</feature>
<organism evidence="1 2">
    <name type="scientific">Vararia minispora EC-137</name>
    <dbReference type="NCBI Taxonomy" id="1314806"/>
    <lineage>
        <taxon>Eukaryota</taxon>
        <taxon>Fungi</taxon>
        <taxon>Dikarya</taxon>
        <taxon>Basidiomycota</taxon>
        <taxon>Agaricomycotina</taxon>
        <taxon>Agaricomycetes</taxon>
        <taxon>Russulales</taxon>
        <taxon>Lachnocladiaceae</taxon>
        <taxon>Vararia</taxon>
    </lineage>
</organism>
<reference evidence="1" key="1">
    <citation type="submission" date="2021-02" db="EMBL/GenBank/DDBJ databases">
        <authorList>
            <consortium name="DOE Joint Genome Institute"/>
            <person name="Ahrendt S."/>
            <person name="Looney B.P."/>
            <person name="Miyauchi S."/>
            <person name="Morin E."/>
            <person name="Drula E."/>
            <person name="Courty P.E."/>
            <person name="Chicoki N."/>
            <person name="Fauchery L."/>
            <person name="Kohler A."/>
            <person name="Kuo A."/>
            <person name="Labutti K."/>
            <person name="Pangilinan J."/>
            <person name="Lipzen A."/>
            <person name="Riley R."/>
            <person name="Andreopoulos W."/>
            <person name="He G."/>
            <person name="Johnson J."/>
            <person name="Barry K.W."/>
            <person name="Grigoriev I.V."/>
            <person name="Nagy L."/>
            <person name="Hibbett D."/>
            <person name="Henrissat B."/>
            <person name="Matheny P.B."/>
            <person name="Labbe J."/>
            <person name="Martin F."/>
        </authorList>
    </citation>
    <scope>NUCLEOTIDE SEQUENCE</scope>
    <source>
        <strain evidence="1">EC-137</strain>
    </source>
</reference>
<comment type="caution">
    <text evidence="1">The sequence shown here is derived from an EMBL/GenBank/DDBJ whole genome shotgun (WGS) entry which is preliminary data.</text>
</comment>
<name>A0ACB8Q4Q0_9AGAM</name>
<gene>
    <name evidence="1" type="ORF">K488DRAFT_22400</name>
</gene>
<reference evidence="1" key="2">
    <citation type="journal article" date="2022" name="New Phytol.">
        <title>Evolutionary transition to the ectomycorrhizal habit in the genomes of a hyperdiverse lineage of mushroom-forming fungi.</title>
        <authorList>
            <person name="Looney B."/>
            <person name="Miyauchi S."/>
            <person name="Morin E."/>
            <person name="Drula E."/>
            <person name="Courty P.E."/>
            <person name="Kohler A."/>
            <person name="Kuo A."/>
            <person name="LaButti K."/>
            <person name="Pangilinan J."/>
            <person name="Lipzen A."/>
            <person name="Riley R."/>
            <person name="Andreopoulos W."/>
            <person name="He G."/>
            <person name="Johnson J."/>
            <person name="Nolan M."/>
            <person name="Tritt A."/>
            <person name="Barry K.W."/>
            <person name="Grigoriev I.V."/>
            <person name="Nagy L.G."/>
            <person name="Hibbett D."/>
            <person name="Henrissat B."/>
            <person name="Matheny P.B."/>
            <person name="Labbe J."/>
            <person name="Martin F.M."/>
        </authorList>
    </citation>
    <scope>NUCLEOTIDE SEQUENCE</scope>
    <source>
        <strain evidence="1">EC-137</strain>
    </source>
</reference>
<evidence type="ECO:0000313" key="2">
    <source>
        <dbReference type="Proteomes" id="UP000814128"/>
    </source>
</evidence>
<proteinExistence type="predicted"/>
<sequence>EQAATWVRSEGKSDFHEAIPIHATVKERLFHVMALFVPLHFQPEQERDLREIEHVNQIDPESIIRARWVKPTHFRREGQEVGHAILTFASAETANKLLLNGMVICGKRISGTKMKKEPIRCLKCQTYGHFANACMATEDTCGKCGEKHRTADCKNPFGTFCVSCQTNDHASRDRVCPEFQRKCEAYDSHHPENGLAFFPTDEPWTWA</sequence>
<keyword evidence="2" id="KW-1185">Reference proteome</keyword>
<feature type="non-terminal residue" evidence="1">
    <location>
        <position position="1"/>
    </location>
</feature>